<keyword evidence="4" id="KW-1185">Reference proteome</keyword>
<protein>
    <recommendedName>
        <fullName evidence="2">F-box domain-containing protein</fullName>
    </recommendedName>
</protein>
<evidence type="ECO:0000313" key="3">
    <source>
        <dbReference type="EMBL" id="OAX38821.1"/>
    </source>
</evidence>
<accession>A0A1B7N1X8</accession>
<dbReference type="SMART" id="SM00256">
    <property type="entry name" value="FBOX"/>
    <property type="match status" value="1"/>
</dbReference>
<dbReference type="Proteomes" id="UP000092154">
    <property type="component" value="Unassembled WGS sequence"/>
</dbReference>
<proteinExistence type="predicted"/>
<sequence>MRAEFLSLPTELICHILLLLTPRDLTRCTTTCKKIWDASQNSVYIQYTLELFAQGFTETATLDSISVSRKMGSLEKLASLWRSDFDAKIVFEEVVGPMRHDRFPKNQYVKCGLWWIWAQKNLFIRDCDGNIELSRTWRVDSLSSQHQPGILRTFSLTFEPLQDLVVAVLMPPCMVVVVTDAGQEHSIFQLEFRSASSLLPHPDSLCTSLECEHAFGEPGDYFVFLLGKPAICGDRVVVLYHVHSVCGQYLSVQVIDWRKGHAKSYRLSDPVEPKSSFHLVDEQTMVVIEKQGHLSLYTLQGPDGLPQHRVTYLLPNIAFHKDEPSFVIHATPSFYGTITRPDLIPCYIPSLESQIMVLEILSHPCTIILVIDMVMFSRQAIHAETPVEIPWSDWGPQYTCCFPHHTSHRVGVFGSKVAYALPQDRIPEPGERLEGFSDDHDHFYVHVWDFNKRVITRAKNASDCSSPPPLVHKPGPLDEACFIGRVMSNHPYTATVCRTPFMAHGFERLFLEQDRLVLSWASSPSSLSIQVVCPVDGTELTD</sequence>
<organism evidence="3 4">
    <name type="scientific">Rhizopogon vinicolor AM-OR11-026</name>
    <dbReference type="NCBI Taxonomy" id="1314800"/>
    <lineage>
        <taxon>Eukaryota</taxon>
        <taxon>Fungi</taxon>
        <taxon>Dikarya</taxon>
        <taxon>Basidiomycota</taxon>
        <taxon>Agaricomycotina</taxon>
        <taxon>Agaricomycetes</taxon>
        <taxon>Agaricomycetidae</taxon>
        <taxon>Boletales</taxon>
        <taxon>Suillineae</taxon>
        <taxon>Rhizopogonaceae</taxon>
        <taxon>Rhizopogon</taxon>
    </lineage>
</organism>
<evidence type="ECO:0000256" key="1">
    <source>
        <dbReference type="SAM" id="SignalP"/>
    </source>
</evidence>
<evidence type="ECO:0000313" key="4">
    <source>
        <dbReference type="Proteomes" id="UP000092154"/>
    </source>
</evidence>
<dbReference type="AlphaFoldDB" id="A0A1B7N1X8"/>
<dbReference type="Gene3D" id="1.20.1280.50">
    <property type="match status" value="1"/>
</dbReference>
<dbReference type="Pfam" id="PF12937">
    <property type="entry name" value="F-box-like"/>
    <property type="match status" value="1"/>
</dbReference>
<dbReference type="SUPFAM" id="SSF81383">
    <property type="entry name" value="F-box domain"/>
    <property type="match status" value="1"/>
</dbReference>
<feature type="domain" description="F-box" evidence="2">
    <location>
        <begin position="2"/>
        <end position="47"/>
    </location>
</feature>
<dbReference type="EMBL" id="KV448275">
    <property type="protein sequence ID" value="OAX38821.1"/>
    <property type="molecule type" value="Genomic_DNA"/>
</dbReference>
<keyword evidence="1" id="KW-0732">Signal</keyword>
<reference evidence="3 4" key="1">
    <citation type="submission" date="2016-06" db="EMBL/GenBank/DDBJ databases">
        <title>Comparative genomics of the ectomycorrhizal sister species Rhizopogon vinicolor and Rhizopogon vesiculosus (Basidiomycota: Boletales) reveals a divergence of the mating type B locus.</title>
        <authorList>
            <consortium name="DOE Joint Genome Institute"/>
            <person name="Mujic A.B."/>
            <person name="Kuo A."/>
            <person name="Tritt A."/>
            <person name="Lipzen A."/>
            <person name="Chen C."/>
            <person name="Johnson J."/>
            <person name="Sharma A."/>
            <person name="Barry K."/>
            <person name="Grigoriev I.V."/>
            <person name="Spatafora J.W."/>
        </authorList>
    </citation>
    <scope>NUCLEOTIDE SEQUENCE [LARGE SCALE GENOMIC DNA]</scope>
    <source>
        <strain evidence="3 4">AM-OR11-026</strain>
    </source>
</reference>
<evidence type="ECO:0000259" key="2">
    <source>
        <dbReference type="PROSITE" id="PS50181"/>
    </source>
</evidence>
<dbReference type="OrthoDB" id="2745718at2759"/>
<dbReference type="InterPro" id="IPR036047">
    <property type="entry name" value="F-box-like_dom_sf"/>
</dbReference>
<dbReference type="InterPro" id="IPR001810">
    <property type="entry name" value="F-box_dom"/>
</dbReference>
<feature type="signal peptide" evidence="1">
    <location>
        <begin position="1"/>
        <end position="28"/>
    </location>
</feature>
<gene>
    <name evidence="3" type="ORF">K503DRAFT_865872</name>
</gene>
<dbReference type="PROSITE" id="PS50181">
    <property type="entry name" value="FBOX"/>
    <property type="match status" value="1"/>
</dbReference>
<dbReference type="InParanoid" id="A0A1B7N1X8"/>
<dbReference type="STRING" id="1314800.A0A1B7N1X8"/>
<name>A0A1B7N1X8_9AGAM</name>
<feature type="chain" id="PRO_5008597770" description="F-box domain-containing protein" evidence="1">
    <location>
        <begin position="29"/>
        <end position="542"/>
    </location>
</feature>